<dbReference type="EMBL" id="KZ826334">
    <property type="protein sequence ID" value="PYI08464.1"/>
    <property type="molecule type" value="Genomic_DNA"/>
</dbReference>
<feature type="compositionally biased region" description="Low complexity" evidence="1">
    <location>
        <begin position="466"/>
        <end position="476"/>
    </location>
</feature>
<feature type="compositionally biased region" description="Polar residues" evidence="1">
    <location>
        <begin position="261"/>
        <end position="273"/>
    </location>
</feature>
<proteinExistence type="predicted"/>
<evidence type="ECO:0000313" key="2">
    <source>
        <dbReference type="EMBL" id="PYI08464.1"/>
    </source>
</evidence>
<feature type="region of interest" description="Disordered" evidence="1">
    <location>
        <begin position="1"/>
        <end position="45"/>
    </location>
</feature>
<dbReference type="Proteomes" id="UP000248423">
    <property type="component" value="Unassembled WGS sequence"/>
</dbReference>
<reference evidence="2 3" key="1">
    <citation type="submission" date="2018-02" db="EMBL/GenBank/DDBJ databases">
        <title>The genomes of Aspergillus section Nigri reveals drivers in fungal speciation.</title>
        <authorList>
            <consortium name="DOE Joint Genome Institute"/>
            <person name="Vesth T.C."/>
            <person name="Nybo J."/>
            <person name="Theobald S."/>
            <person name="Brandl J."/>
            <person name="Frisvad J.C."/>
            <person name="Nielsen K.F."/>
            <person name="Lyhne E.K."/>
            <person name="Kogle M.E."/>
            <person name="Kuo A."/>
            <person name="Riley R."/>
            <person name="Clum A."/>
            <person name="Nolan M."/>
            <person name="Lipzen A."/>
            <person name="Salamov A."/>
            <person name="Henrissat B."/>
            <person name="Wiebenga A."/>
            <person name="De vries R.P."/>
            <person name="Grigoriev I.V."/>
            <person name="Mortensen U.H."/>
            <person name="Andersen M.R."/>
            <person name="Baker S.E."/>
        </authorList>
    </citation>
    <scope>NUCLEOTIDE SEQUENCE [LARGE SCALE GENOMIC DNA]</scope>
    <source>
        <strain evidence="2 3">CBS 121057</strain>
    </source>
</reference>
<name>A0A319EVM9_ASPSB</name>
<evidence type="ECO:0000256" key="1">
    <source>
        <dbReference type="SAM" id="MobiDB-lite"/>
    </source>
</evidence>
<evidence type="ECO:0000313" key="3">
    <source>
        <dbReference type="Proteomes" id="UP000248423"/>
    </source>
</evidence>
<dbReference type="AlphaFoldDB" id="A0A319EVM9"/>
<accession>A0A319EVM9</accession>
<feature type="compositionally biased region" description="Acidic residues" evidence="1">
    <location>
        <begin position="141"/>
        <end position="153"/>
    </location>
</feature>
<organism evidence="2 3">
    <name type="scientific">Aspergillus sclerotiicarbonarius (strain CBS 121057 / IBT 28362)</name>
    <dbReference type="NCBI Taxonomy" id="1448318"/>
    <lineage>
        <taxon>Eukaryota</taxon>
        <taxon>Fungi</taxon>
        <taxon>Dikarya</taxon>
        <taxon>Ascomycota</taxon>
        <taxon>Pezizomycotina</taxon>
        <taxon>Eurotiomycetes</taxon>
        <taxon>Eurotiomycetidae</taxon>
        <taxon>Eurotiales</taxon>
        <taxon>Aspergillaceae</taxon>
        <taxon>Aspergillus</taxon>
        <taxon>Aspergillus subgen. Circumdati</taxon>
    </lineage>
</organism>
<feature type="region of interest" description="Disordered" evidence="1">
    <location>
        <begin position="138"/>
        <end position="178"/>
    </location>
</feature>
<protein>
    <submittedName>
        <fullName evidence="2">Uncharacterized protein</fullName>
    </submittedName>
</protein>
<feature type="compositionally biased region" description="Basic and acidic residues" evidence="1">
    <location>
        <begin position="205"/>
        <end position="217"/>
    </location>
</feature>
<feature type="region of interest" description="Disordered" evidence="1">
    <location>
        <begin position="352"/>
        <end position="389"/>
    </location>
</feature>
<gene>
    <name evidence="2" type="ORF">BO78DRAFT_468459</name>
</gene>
<keyword evidence="3" id="KW-1185">Reference proteome</keyword>
<feature type="compositionally biased region" description="Low complexity" evidence="1">
    <location>
        <begin position="366"/>
        <end position="389"/>
    </location>
</feature>
<sequence length="529" mass="58479">MSLIINSTLNPNPNPNSTFTRTPTSPASTKSPSSSAPTPTKPQNWPLTLRTIKHLYTSHHYRQCIARAEDLLPLTEEPIHKTYLTFYTAISYEGMGLAAHNYSKNKLPLLQAAVEWFVVCGGWVADAYDASDTFLPTEVAEKEEEDEDGFEEECDRRRYSGMEGDTDSENGNEDENENDTLERSIAQMIGGIDLHGRGPFQDDPFIDREDSDLGHDEDGGEWTHIQGSDSDSNSRSDIFEGSPGPSLSDRDSDTDTDTDETPNNSYITTTNPNEPYGAIEEDLIPSPLKVRKASGESFEADILQKSGVNLDLDLEHVQQPFPQYKKLATVGGPSCDSVPALPVRVIPTAFHTHTHSHPHPHLQPISGSQSSYSHSSENIPPKHIHPHTTTSITHNEAKTKTLHSLSTQITTSITTLQTHINYITALQHARHMSRGMRRSGSFWSFSPIKSPATKDKDTGTSMSDAGSSGQTSTSTSLLKETKGQRIERLRKEGWRTVGIRSPRLGWKGEEYYRGLCEGVLGELYLGLTS</sequence>
<feature type="region of interest" description="Disordered" evidence="1">
    <location>
        <begin position="192"/>
        <end position="278"/>
    </location>
</feature>
<feature type="region of interest" description="Disordered" evidence="1">
    <location>
        <begin position="443"/>
        <end position="484"/>
    </location>
</feature>
<dbReference type="VEuPathDB" id="FungiDB:BO78DRAFT_468459"/>
<dbReference type="OrthoDB" id="3641178at2759"/>
<feature type="compositionally biased region" description="Acidic residues" evidence="1">
    <location>
        <begin position="164"/>
        <end position="178"/>
    </location>
</feature>
<feature type="compositionally biased region" description="Low complexity" evidence="1">
    <location>
        <begin position="1"/>
        <end position="42"/>
    </location>
</feature>